<evidence type="ECO:0000256" key="1">
    <source>
        <dbReference type="ARBA" id="ARBA00023002"/>
    </source>
</evidence>
<evidence type="ECO:0000313" key="6">
    <source>
        <dbReference type="Proteomes" id="UP000198654"/>
    </source>
</evidence>
<evidence type="ECO:0000313" key="5">
    <source>
        <dbReference type="EMBL" id="SDM08917.1"/>
    </source>
</evidence>
<dbReference type="OrthoDB" id="5389341at2"/>
<dbReference type="STRING" id="119000.SAMN05661010_03328"/>
<feature type="domain" description="3-hydroxyacyl-CoA dehydrogenase C-terminal" evidence="3">
    <location>
        <begin position="413"/>
        <end position="496"/>
    </location>
</feature>
<dbReference type="EMBL" id="FNGI01000011">
    <property type="protein sequence ID" value="SDM08917.1"/>
    <property type="molecule type" value="Genomic_DNA"/>
</dbReference>
<keyword evidence="6" id="KW-1185">Reference proteome</keyword>
<protein>
    <submittedName>
        <fullName evidence="5">3-hydroxybutyryl-CoA dehydrogenase</fullName>
    </submittedName>
</protein>
<dbReference type="GO" id="GO:0008691">
    <property type="term" value="F:3-hydroxybutyryl-CoA dehydrogenase activity"/>
    <property type="evidence" value="ECO:0007669"/>
    <property type="project" value="TreeGrafter"/>
</dbReference>
<name>A0A1G9QEL2_9GAMM</name>
<dbReference type="NCBIfam" id="NF006124">
    <property type="entry name" value="PRK08268.1"/>
    <property type="match status" value="1"/>
</dbReference>
<dbReference type="Pfam" id="PF00725">
    <property type="entry name" value="3HCDH"/>
    <property type="match status" value="2"/>
</dbReference>
<proteinExistence type="predicted"/>
<sequence>MSHTITTIGIVGTGAMGRGIAQVAAEAGLRVKLHDAREGALDEARAFIAKLWDRGVAKQRFSQSRADALAARFEEAATLNELADCELVIEAIVERIDAKQKLFQQLEAVIGERAILATNTSSLSVTEIAAACSRPERVIGLHFFNPVPLMKVVEVIPGLRTDAAVIEATEALGQRFGHFTARATDTPGFLVNHAGRAFGTEALRALAEGVADHVTIDRLLKDQGGFRMGPFTLLDLTGLDVSHAVMESIYHQYYQEPRFRPSALTGQRLAAGLLGRKSGEGFYRYVDGQAVVPDEPAAPRATPMPVWISAEDADAQRALADLVETAGWPLETGATPSETALCLLTPYGEDATDCALRQGLDPARCVAVDMLAGLDRRRCLMTSPATRGDVRDAAHALLAADGTPVSAIHDSGGFVLQRVVACIVNVGADIAQQRVAEPATIDRAVELGLGYARGPLAMGDHYGAKRILSILENLQAASGDPRYRPSPWLRRRARLGLPLTATDAQ</sequence>
<keyword evidence="2" id="KW-0520">NAD</keyword>
<dbReference type="Gene3D" id="3.40.50.720">
    <property type="entry name" value="NAD(P)-binding Rossmann-like Domain"/>
    <property type="match status" value="1"/>
</dbReference>
<dbReference type="RefSeq" id="WP_089730396.1">
    <property type="nucleotide sequence ID" value="NZ_FNGI01000011.1"/>
</dbReference>
<dbReference type="SUPFAM" id="SSF51735">
    <property type="entry name" value="NAD(P)-binding Rossmann-fold domains"/>
    <property type="match status" value="1"/>
</dbReference>
<dbReference type="InterPro" id="IPR008927">
    <property type="entry name" value="6-PGluconate_DH-like_C_sf"/>
</dbReference>
<evidence type="ECO:0000259" key="3">
    <source>
        <dbReference type="Pfam" id="PF00725"/>
    </source>
</evidence>
<dbReference type="GO" id="GO:0006635">
    <property type="term" value="P:fatty acid beta-oxidation"/>
    <property type="evidence" value="ECO:0007669"/>
    <property type="project" value="TreeGrafter"/>
</dbReference>
<dbReference type="AlphaFoldDB" id="A0A1G9QEL2"/>
<evidence type="ECO:0000259" key="4">
    <source>
        <dbReference type="Pfam" id="PF02737"/>
    </source>
</evidence>
<dbReference type="Proteomes" id="UP000198654">
    <property type="component" value="Unassembled WGS sequence"/>
</dbReference>
<gene>
    <name evidence="5" type="ORF">SAMN05661010_03328</name>
</gene>
<dbReference type="InterPro" id="IPR006176">
    <property type="entry name" value="3-OHacyl-CoA_DH_NAD-bd"/>
</dbReference>
<feature type="domain" description="3-hydroxyacyl-CoA dehydrogenase C-terminal" evidence="3">
    <location>
        <begin position="188"/>
        <end position="285"/>
    </location>
</feature>
<organism evidence="5 6">
    <name type="scientific">Modicisalibacter muralis</name>
    <dbReference type="NCBI Taxonomy" id="119000"/>
    <lineage>
        <taxon>Bacteria</taxon>
        <taxon>Pseudomonadati</taxon>
        <taxon>Pseudomonadota</taxon>
        <taxon>Gammaproteobacteria</taxon>
        <taxon>Oceanospirillales</taxon>
        <taxon>Halomonadaceae</taxon>
        <taxon>Modicisalibacter</taxon>
    </lineage>
</organism>
<feature type="domain" description="3-hydroxyacyl-CoA dehydrogenase NAD binding" evidence="4">
    <location>
        <begin position="7"/>
        <end position="183"/>
    </location>
</feature>
<dbReference type="PANTHER" id="PTHR48075:SF5">
    <property type="entry name" value="3-HYDROXYBUTYRYL-COA DEHYDROGENASE"/>
    <property type="match status" value="1"/>
</dbReference>
<dbReference type="GO" id="GO:0070403">
    <property type="term" value="F:NAD+ binding"/>
    <property type="evidence" value="ECO:0007669"/>
    <property type="project" value="InterPro"/>
</dbReference>
<dbReference type="Gene3D" id="1.10.1040.50">
    <property type="match status" value="1"/>
</dbReference>
<dbReference type="Pfam" id="PF02737">
    <property type="entry name" value="3HCDH_N"/>
    <property type="match status" value="1"/>
</dbReference>
<dbReference type="PANTHER" id="PTHR48075">
    <property type="entry name" value="3-HYDROXYACYL-COA DEHYDROGENASE FAMILY PROTEIN"/>
    <property type="match status" value="1"/>
</dbReference>
<dbReference type="InterPro" id="IPR006108">
    <property type="entry name" value="3HC_DH_C"/>
</dbReference>
<dbReference type="InterPro" id="IPR036291">
    <property type="entry name" value="NAD(P)-bd_dom_sf"/>
</dbReference>
<accession>A0A1G9QEL2</accession>
<reference evidence="5 6" key="1">
    <citation type="submission" date="2016-10" db="EMBL/GenBank/DDBJ databases">
        <authorList>
            <person name="de Groot N.N."/>
        </authorList>
    </citation>
    <scope>NUCLEOTIDE SEQUENCE [LARGE SCALE GENOMIC DNA]</scope>
    <source>
        <strain evidence="5 6">DSM 14789</strain>
    </source>
</reference>
<dbReference type="FunFam" id="3.40.50.720:FF:000009">
    <property type="entry name" value="Fatty oxidation complex, alpha subunit"/>
    <property type="match status" value="1"/>
</dbReference>
<dbReference type="SUPFAM" id="SSF48179">
    <property type="entry name" value="6-phosphogluconate dehydrogenase C-terminal domain-like"/>
    <property type="match status" value="2"/>
</dbReference>
<evidence type="ECO:0000256" key="2">
    <source>
        <dbReference type="ARBA" id="ARBA00023027"/>
    </source>
</evidence>
<keyword evidence="1" id="KW-0560">Oxidoreductase</keyword>